<evidence type="ECO:0000313" key="14">
    <source>
        <dbReference type="Proteomes" id="UP000263928"/>
    </source>
</evidence>
<dbReference type="SUPFAM" id="SSF63380">
    <property type="entry name" value="Riboflavin synthase domain-like"/>
    <property type="match status" value="2"/>
</dbReference>
<feature type="repeat" description="Lumazine-binding" evidence="10">
    <location>
        <begin position="101"/>
        <end position="202"/>
    </location>
</feature>
<dbReference type="EMBL" id="UNQJ01000001">
    <property type="protein sequence ID" value="SYZ32133.1"/>
    <property type="molecule type" value="Genomic_DNA"/>
</dbReference>
<evidence type="ECO:0000256" key="10">
    <source>
        <dbReference type="PROSITE-ProRule" id="PRU00524"/>
    </source>
</evidence>
<keyword evidence="14" id="KW-1185">Reference proteome</keyword>
<dbReference type="Pfam" id="PF00677">
    <property type="entry name" value="Lum_binding"/>
    <property type="match status" value="2"/>
</dbReference>
<dbReference type="NCBIfam" id="NF006767">
    <property type="entry name" value="PRK09289.1"/>
    <property type="match status" value="1"/>
</dbReference>
<evidence type="ECO:0000256" key="7">
    <source>
        <dbReference type="ARBA" id="ARBA00022679"/>
    </source>
</evidence>
<keyword evidence="6" id="KW-0686">Riboflavin biosynthesis</keyword>
<evidence type="ECO:0000256" key="8">
    <source>
        <dbReference type="ARBA" id="ARBA00022737"/>
    </source>
</evidence>
<name>A0A383S2P2_9ACTN</name>
<dbReference type="InterPro" id="IPR023366">
    <property type="entry name" value="ATP_synth_asu-like_sf"/>
</dbReference>
<dbReference type="InterPro" id="IPR026017">
    <property type="entry name" value="Lumazine-bd_dom"/>
</dbReference>
<dbReference type="CDD" id="cd00402">
    <property type="entry name" value="Riboflavin_synthase_like"/>
    <property type="match status" value="1"/>
</dbReference>
<protein>
    <recommendedName>
        <fullName evidence="5 9">Riboflavin synthase</fullName>
        <ecNumber evidence="4 9">2.5.1.9</ecNumber>
    </recommendedName>
</protein>
<evidence type="ECO:0000256" key="9">
    <source>
        <dbReference type="NCBIfam" id="TIGR00187"/>
    </source>
</evidence>
<reference evidence="14" key="1">
    <citation type="submission" date="2018-08" db="EMBL/GenBank/DDBJ databases">
        <authorList>
            <person name="Hornung B."/>
        </authorList>
    </citation>
    <scope>NUCLEOTIDE SEQUENCE [LARGE SCALE GENOMIC DNA]</scope>
</reference>
<keyword evidence="8" id="KW-0677">Repeat</keyword>
<feature type="domain" description="Lumazine-binding" evidence="11">
    <location>
        <begin position="101"/>
        <end position="202"/>
    </location>
</feature>
<dbReference type="EC" id="2.5.1.9" evidence="4 9"/>
<evidence type="ECO:0000313" key="13">
    <source>
        <dbReference type="EMBL" id="SYZ32133.1"/>
    </source>
</evidence>
<dbReference type="InterPro" id="IPR017938">
    <property type="entry name" value="Riboflavin_synthase-like_b-brl"/>
</dbReference>
<dbReference type="RefSeq" id="WP_119160525.1">
    <property type="nucleotide sequence ID" value="NZ_LR134442.1"/>
</dbReference>
<evidence type="ECO:0000313" key="12">
    <source>
        <dbReference type="EMBL" id="RLP12827.1"/>
    </source>
</evidence>
<dbReference type="Proteomes" id="UP000263928">
    <property type="component" value="Unassembled WGS sequence"/>
</dbReference>
<feature type="domain" description="Lumazine-binding" evidence="11">
    <location>
        <begin position="1"/>
        <end position="100"/>
    </location>
</feature>
<evidence type="ECO:0000256" key="3">
    <source>
        <dbReference type="ARBA" id="ARBA00004887"/>
    </source>
</evidence>
<evidence type="ECO:0000313" key="15">
    <source>
        <dbReference type="Proteomes" id="UP000279336"/>
    </source>
</evidence>
<organism evidence="13 14">
    <name type="scientific">Propionibacterium australiense</name>
    <dbReference type="NCBI Taxonomy" id="119981"/>
    <lineage>
        <taxon>Bacteria</taxon>
        <taxon>Bacillati</taxon>
        <taxon>Actinomycetota</taxon>
        <taxon>Actinomycetes</taxon>
        <taxon>Propionibacteriales</taxon>
        <taxon>Propionibacteriaceae</taxon>
        <taxon>Propionibacterium</taxon>
    </lineage>
</organism>
<keyword evidence="7 13" id="KW-0808">Transferase</keyword>
<reference evidence="13" key="2">
    <citation type="submission" date="2018-08" db="EMBL/GenBank/DDBJ databases">
        <authorList>
            <person name="Ferrada E.E."/>
            <person name="Latorre B.A."/>
        </authorList>
    </citation>
    <scope>NUCLEOTIDE SEQUENCE [LARGE SCALE GENOMIC DNA]</scope>
    <source>
        <strain evidence="13">Propionibacterium_australiense1</strain>
    </source>
</reference>
<evidence type="ECO:0000256" key="2">
    <source>
        <dbReference type="ARBA" id="ARBA00002803"/>
    </source>
</evidence>
<evidence type="ECO:0000256" key="1">
    <source>
        <dbReference type="ARBA" id="ARBA00000968"/>
    </source>
</evidence>
<dbReference type="GO" id="GO:0004746">
    <property type="term" value="F:riboflavin synthase activity"/>
    <property type="evidence" value="ECO:0007669"/>
    <property type="project" value="UniProtKB-UniRule"/>
</dbReference>
<dbReference type="PANTHER" id="PTHR21098">
    <property type="entry name" value="RIBOFLAVIN SYNTHASE ALPHA CHAIN"/>
    <property type="match status" value="1"/>
</dbReference>
<dbReference type="Proteomes" id="UP000279336">
    <property type="component" value="Unassembled WGS sequence"/>
</dbReference>
<dbReference type="PIRSF" id="PIRSF000498">
    <property type="entry name" value="Riboflavin_syn_A"/>
    <property type="match status" value="1"/>
</dbReference>
<evidence type="ECO:0000256" key="5">
    <source>
        <dbReference type="ARBA" id="ARBA00013950"/>
    </source>
</evidence>
<sequence length="211" mass="21949">MFTGIVNGLGTVVELAPGTAPGITRLVVDAHGVADDLAIGGSLAVNGVCLTSIDDPAHPGMFVAELMGETMDRTSLGQIATGDVVNLERCVPADGRLDGHIVQGHVDAAGRVLSITPQGRWTTLRVSVPTRLAPQIAEKGAIAVDGVSLTVTAVSEPGAAQSWFETGLIPTTLTETRLGRLTEGDLVNIETDVFAKYVNRLMVFAPTGDHE</sequence>
<evidence type="ECO:0000256" key="6">
    <source>
        <dbReference type="ARBA" id="ARBA00022619"/>
    </source>
</evidence>
<accession>A0A383S2P2</accession>
<evidence type="ECO:0000256" key="4">
    <source>
        <dbReference type="ARBA" id="ARBA00012827"/>
    </source>
</evidence>
<dbReference type="Gene3D" id="2.40.30.20">
    <property type="match status" value="2"/>
</dbReference>
<comment type="function">
    <text evidence="2">Catalyzes the dismutation of two molecules of 6,7-dimethyl-8-ribityllumazine, resulting in the formation of riboflavin and 5-amino-6-(D-ribitylamino)uracil.</text>
</comment>
<feature type="repeat" description="Lumazine-binding" evidence="10">
    <location>
        <begin position="1"/>
        <end position="100"/>
    </location>
</feature>
<dbReference type="InterPro" id="IPR001783">
    <property type="entry name" value="Lumazine-bd"/>
</dbReference>
<dbReference type="GO" id="GO:0009231">
    <property type="term" value="P:riboflavin biosynthetic process"/>
    <property type="evidence" value="ECO:0007669"/>
    <property type="project" value="UniProtKB-KW"/>
</dbReference>
<proteinExistence type="predicted"/>
<dbReference type="AlphaFoldDB" id="A0A383S2P2"/>
<dbReference type="PROSITE" id="PS51177">
    <property type="entry name" value="LUMAZINE_BIND"/>
    <property type="match status" value="2"/>
</dbReference>
<dbReference type="NCBIfam" id="TIGR00187">
    <property type="entry name" value="ribE"/>
    <property type="match status" value="1"/>
</dbReference>
<dbReference type="EMBL" id="RCIW01000002">
    <property type="protein sequence ID" value="RLP12827.1"/>
    <property type="molecule type" value="Genomic_DNA"/>
</dbReference>
<comment type="catalytic activity">
    <reaction evidence="1">
        <text>2 6,7-dimethyl-8-(1-D-ribityl)lumazine + H(+) = 5-amino-6-(D-ribitylamino)uracil + riboflavin</text>
        <dbReference type="Rhea" id="RHEA:20772"/>
        <dbReference type="ChEBI" id="CHEBI:15378"/>
        <dbReference type="ChEBI" id="CHEBI:15934"/>
        <dbReference type="ChEBI" id="CHEBI:57986"/>
        <dbReference type="ChEBI" id="CHEBI:58201"/>
        <dbReference type="EC" id="2.5.1.9"/>
    </reaction>
</comment>
<keyword evidence="13" id="KW-0560">Oxidoreductase</keyword>
<gene>
    <name evidence="12" type="ORF">D7U36_02270</name>
    <name evidence="13" type="ORF">PROPAUS_0007</name>
</gene>
<dbReference type="FunFam" id="2.40.30.20:FF:000004">
    <property type="entry name" value="Riboflavin synthase, alpha subunit"/>
    <property type="match status" value="1"/>
</dbReference>
<comment type="pathway">
    <text evidence="3">Cofactor biosynthesis; riboflavin biosynthesis; riboflavin from 2-hydroxy-3-oxobutyl phosphate and 5-amino-6-(D-ribitylamino)uracil: step 2/2.</text>
</comment>
<dbReference type="OrthoDB" id="9788537at2"/>
<evidence type="ECO:0000259" key="11">
    <source>
        <dbReference type="PROSITE" id="PS51177"/>
    </source>
</evidence>
<dbReference type="GO" id="GO:0016491">
    <property type="term" value="F:oxidoreductase activity"/>
    <property type="evidence" value="ECO:0007669"/>
    <property type="project" value="UniProtKB-KW"/>
</dbReference>
<dbReference type="PANTHER" id="PTHR21098:SF12">
    <property type="entry name" value="RIBOFLAVIN SYNTHASE"/>
    <property type="match status" value="1"/>
</dbReference>
<reference evidence="12 15" key="3">
    <citation type="submission" date="2018-10" db="EMBL/GenBank/DDBJ databases">
        <title>Propionibacterium australiense Genome Sequencing and Assembly.</title>
        <authorList>
            <person name="Bernier A.-M."/>
            <person name="Bernard K."/>
        </authorList>
    </citation>
    <scope>NUCLEOTIDE SEQUENCE [LARGE SCALE GENOMIC DNA]</scope>
    <source>
        <strain evidence="12 15">NML98A078</strain>
    </source>
</reference>